<evidence type="ECO:0000313" key="10">
    <source>
        <dbReference type="EMBL" id="OLS02342.1"/>
    </source>
</evidence>
<dbReference type="Gene3D" id="3.30.70.1350">
    <property type="entry name" value="Cation efflux protein, cytoplasmic domain"/>
    <property type="match status" value="1"/>
</dbReference>
<dbReference type="FunFam" id="1.20.1510.10:FF:000006">
    <property type="entry name" value="Divalent cation efflux transporter"/>
    <property type="match status" value="1"/>
</dbReference>
<evidence type="ECO:0000256" key="7">
    <source>
        <dbReference type="SAM" id="Phobius"/>
    </source>
</evidence>
<dbReference type="PANTHER" id="PTHR43840">
    <property type="entry name" value="MITOCHONDRIAL METAL TRANSPORTER 1-RELATED"/>
    <property type="match status" value="1"/>
</dbReference>
<evidence type="ECO:0000256" key="4">
    <source>
        <dbReference type="ARBA" id="ARBA00022692"/>
    </source>
</evidence>
<dbReference type="InterPro" id="IPR027470">
    <property type="entry name" value="Cation_efflux_CTD"/>
</dbReference>
<name>A0A1U7M4U8_TISCR</name>
<proteinExistence type="inferred from homology"/>
<keyword evidence="11" id="KW-1185">Reference proteome</keyword>
<dbReference type="Proteomes" id="UP000186112">
    <property type="component" value="Unassembled WGS sequence"/>
</dbReference>
<evidence type="ECO:0000259" key="8">
    <source>
        <dbReference type="Pfam" id="PF01545"/>
    </source>
</evidence>
<dbReference type="SUPFAM" id="SSF161111">
    <property type="entry name" value="Cation efflux protein transmembrane domain-like"/>
    <property type="match status" value="1"/>
</dbReference>
<keyword evidence="6 7" id="KW-0472">Membrane</keyword>
<comment type="subcellular location">
    <subcellularLocation>
        <location evidence="1">Membrane</location>
        <topology evidence="1">Multi-pass membrane protein</topology>
    </subcellularLocation>
</comment>
<feature type="transmembrane region" description="Helical" evidence="7">
    <location>
        <begin position="169"/>
        <end position="189"/>
    </location>
</feature>
<feature type="domain" description="Cation efflux protein cytoplasmic" evidence="9">
    <location>
        <begin position="225"/>
        <end position="301"/>
    </location>
</feature>
<feature type="transmembrane region" description="Helical" evidence="7">
    <location>
        <begin position="23"/>
        <end position="56"/>
    </location>
</feature>
<feature type="domain" description="Cation efflux protein transmembrane" evidence="8">
    <location>
        <begin position="29"/>
        <end position="220"/>
    </location>
</feature>
<dbReference type="InterPro" id="IPR036837">
    <property type="entry name" value="Cation_efflux_CTD_sf"/>
</dbReference>
<dbReference type="AlphaFoldDB" id="A0A1U7M4U8"/>
<comment type="similarity">
    <text evidence="2">Belongs to the cation diffusion facilitator (CDF) transporter (TC 2.A.4) family.</text>
</comment>
<dbReference type="EMBL" id="LTDM01000032">
    <property type="protein sequence ID" value="OLS02342.1"/>
    <property type="molecule type" value="Genomic_DNA"/>
</dbReference>
<evidence type="ECO:0000256" key="2">
    <source>
        <dbReference type="ARBA" id="ARBA00008114"/>
    </source>
</evidence>
<evidence type="ECO:0000313" key="11">
    <source>
        <dbReference type="Proteomes" id="UP000186112"/>
    </source>
</evidence>
<organism evidence="10 11">
    <name type="scientific">Tissierella creatinophila DSM 6911</name>
    <dbReference type="NCBI Taxonomy" id="1123403"/>
    <lineage>
        <taxon>Bacteria</taxon>
        <taxon>Bacillati</taxon>
        <taxon>Bacillota</taxon>
        <taxon>Tissierellia</taxon>
        <taxon>Tissierellales</taxon>
        <taxon>Tissierellaceae</taxon>
        <taxon>Tissierella</taxon>
    </lineage>
</organism>
<dbReference type="InterPro" id="IPR058533">
    <property type="entry name" value="Cation_efflux_TM"/>
</dbReference>
<dbReference type="Pfam" id="PF01545">
    <property type="entry name" value="Cation_efflux"/>
    <property type="match status" value="1"/>
</dbReference>
<gene>
    <name evidence="10" type="primary">fieF</name>
    <name evidence="10" type="ORF">TICRE_17290</name>
</gene>
<dbReference type="OrthoDB" id="9806522at2"/>
<comment type="caution">
    <text evidence="10">The sequence shown here is derived from an EMBL/GenBank/DDBJ whole genome shotgun (WGS) entry which is preliminary data.</text>
</comment>
<dbReference type="Pfam" id="PF16916">
    <property type="entry name" value="ZT_dimer"/>
    <property type="match status" value="1"/>
</dbReference>
<protein>
    <submittedName>
        <fullName evidence="10">Ferrous-iron efflux pump FieF</fullName>
    </submittedName>
</protein>
<dbReference type="NCBIfam" id="TIGR01297">
    <property type="entry name" value="CDF"/>
    <property type="match status" value="1"/>
</dbReference>
<dbReference type="RefSeq" id="WP_075727125.1">
    <property type="nucleotide sequence ID" value="NZ_LTDM01000032.1"/>
</dbReference>
<evidence type="ECO:0000256" key="5">
    <source>
        <dbReference type="ARBA" id="ARBA00022989"/>
    </source>
</evidence>
<evidence type="ECO:0000259" key="9">
    <source>
        <dbReference type="Pfam" id="PF16916"/>
    </source>
</evidence>
<dbReference type="GO" id="GO:0016020">
    <property type="term" value="C:membrane"/>
    <property type="evidence" value="ECO:0007669"/>
    <property type="project" value="UniProtKB-SubCell"/>
</dbReference>
<keyword evidence="4 7" id="KW-0812">Transmembrane</keyword>
<feature type="transmembrane region" description="Helical" evidence="7">
    <location>
        <begin position="195"/>
        <end position="213"/>
    </location>
</feature>
<dbReference type="InterPro" id="IPR002524">
    <property type="entry name" value="Cation_efflux"/>
</dbReference>
<dbReference type="GO" id="GO:0008324">
    <property type="term" value="F:monoatomic cation transmembrane transporter activity"/>
    <property type="evidence" value="ECO:0007669"/>
    <property type="project" value="InterPro"/>
</dbReference>
<feature type="transmembrane region" description="Helical" evidence="7">
    <location>
        <begin position="93"/>
        <end position="110"/>
    </location>
</feature>
<dbReference type="InterPro" id="IPR050291">
    <property type="entry name" value="CDF_Transporter"/>
</dbReference>
<dbReference type="SUPFAM" id="SSF160240">
    <property type="entry name" value="Cation efflux protein cytoplasmic domain-like"/>
    <property type="match status" value="1"/>
</dbReference>
<keyword evidence="5 7" id="KW-1133">Transmembrane helix</keyword>
<dbReference type="InterPro" id="IPR027469">
    <property type="entry name" value="Cation_efflux_TMD_sf"/>
</dbReference>
<evidence type="ECO:0000256" key="1">
    <source>
        <dbReference type="ARBA" id="ARBA00004141"/>
    </source>
</evidence>
<dbReference type="Gene3D" id="1.20.1510.10">
    <property type="entry name" value="Cation efflux protein transmembrane domain"/>
    <property type="match status" value="1"/>
</dbReference>
<reference evidence="10 11" key="1">
    <citation type="submission" date="2016-02" db="EMBL/GenBank/DDBJ databases">
        <title>Genome sequence of Tissierella creatinophila DSM 6911.</title>
        <authorList>
            <person name="Poehlein A."/>
            <person name="Daniel R."/>
        </authorList>
    </citation>
    <scope>NUCLEOTIDE SEQUENCE [LARGE SCALE GENOMIC DNA]</scope>
    <source>
        <strain evidence="10 11">DSM 6911</strain>
    </source>
</reference>
<keyword evidence="3" id="KW-0813">Transport</keyword>
<sequence length="389" mass="43950">MTNFLIRLVTKNESSDEKRRLKIAYMASIVGIITNIILSIIKLIIGFMISSIGVIADGFNNVTDTLSSIITLVGFKLSSMPPDKEHPYGHGRIEYISGLMVAFLVMIVGFQFTTSSFKEIINPTPVEFELVSFIIITLSILSKIWLSFFNKTIAKKINSKSLKAVSVDALGDVLTTSVVAVSLIIGRFTTLPIDGFIGIVVSFLIIYNGYNLVKETINPLIGEAPSKELIEGIQSDVLSYKYITGVHDLLIHSYGENKTIAVIDAEFPASLDIVKVYDEIRIAERELGEKYELTLVIHMDPLVEESEKRYNIRKEIKDILKENPLYKSMHDFHISQSSGVEIIEFDMVIYGEKLKKQDIVEDIKENTQKRLKERYQDKNFNITLDIDYT</sequence>
<feature type="transmembrane region" description="Helical" evidence="7">
    <location>
        <begin position="130"/>
        <end position="149"/>
    </location>
</feature>
<evidence type="ECO:0000256" key="3">
    <source>
        <dbReference type="ARBA" id="ARBA00022448"/>
    </source>
</evidence>
<evidence type="ECO:0000256" key="6">
    <source>
        <dbReference type="ARBA" id="ARBA00023136"/>
    </source>
</evidence>
<accession>A0A1U7M4U8</accession>
<dbReference type="PANTHER" id="PTHR43840:SF15">
    <property type="entry name" value="MITOCHONDRIAL METAL TRANSPORTER 1-RELATED"/>
    <property type="match status" value="1"/>
</dbReference>